<proteinExistence type="predicted"/>
<keyword evidence="3" id="KW-1185">Reference proteome</keyword>
<name>A0A9W9KJZ9_9EURO</name>
<reference evidence="2" key="2">
    <citation type="journal article" date="2023" name="IMA Fungus">
        <title>Comparative genomic study of the Penicillium genus elucidates a diverse pangenome and 15 lateral gene transfer events.</title>
        <authorList>
            <person name="Petersen C."/>
            <person name="Sorensen T."/>
            <person name="Nielsen M.R."/>
            <person name="Sondergaard T.E."/>
            <person name="Sorensen J.L."/>
            <person name="Fitzpatrick D.A."/>
            <person name="Frisvad J.C."/>
            <person name="Nielsen K.L."/>
        </authorList>
    </citation>
    <scope>NUCLEOTIDE SEQUENCE</scope>
    <source>
        <strain evidence="2">IBT 30069</strain>
    </source>
</reference>
<dbReference type="AlphaFoldDB" id="A0A9W9KJZ9"/>
<protein>
    <recommendedName>
        <fullName evidence="4">Hydrophobin</fullName>
    </recommendedName>
</protein>
<evidence type="ECO:0008006" key="4">
    <source>
        <dbReference type="Google" id="ProtNLM"/>
    </source>
</evidence>
<evidence type="ECO:0000256" key="1">
    <source>
        <dbReference type="SAM" id="SignalP"/>
    </source>
</evidence>
<accession>A0A9W9KJZ9</accession>
<sequence length="86" mass="8943">MKIFSVILVTAMAAIASADCLPAGGVCAGSTEACCSGTCAENLDTKLHIGGFGLDVKLERLVARNCFELPGFNEKNRETGHILSLA</sequence>
<reference evidence="2" key="1">
    <citation type="submission" date="2022-11" db="EMBL/GenBank/DDBJ databases">
        <authorList>
            <person name="Petersen C."/>
        </authorList>
    </citation>
    <scope>NUCLEOTIDE SEQUENCE</scope>
    <source>
        <strain evidence="2">IBT 30069</strain>
    </source>
</reference>
<evidence type="ECO:0000313" key="2">
    <source>
        <dbReference type="EMBL" id="KAJ5109155.1"/>
    </source>
</evidence>
<dbReference type="Proteomes" id="UP001149165">
    <property type="component" value="Unassembled WGS sequence"/>
</dbReference>
<gene>
    <name evidence="2" type="ORF">N7456_005830</name>
</gene>
<comment type="caution">
    <text evidence="2">The sequence shown here is derived from an EMBL/GenBank/DDBJ whole genome shotgun (WGS) entry which is preliminary data.</text>
</comment>
<organism evidence="2 3">
    <name type="scientific">Penicillium angulare</name>
    <dbReference type="NCBI Taxonomy" id="116970"/>
    <lineage>
        <taxon>Eukaryota</taxon>
        <taxon>Fungi</taxon>
        <taxon>Dikarya</taxon>
        <taxon>Ascomycota</taxon>
        <taxon>Pezizomycotina</taxon>
        <taxon>Eurotiomycetes</taxon>
        <taxon>Eurotiomycetidae</taxon>
        <taxon>Eurotiales</taxon>
        <taxon>Aspergillaceae</taxon>
        <taxon>Penicillium</taxon>
    </lineage>
</organism>
<evidence type="ECO:0000313" key="3">
    <source>
        <dbReference type="Proteomes" id="UP001149165"/>
    </source>
</evidence>
<feature type="signal peptide" evidence="1">
    <location>
        <begin position="1"/>
        <end position="18"/>
    </location>
</feature>
<feature type="chain" id="PRO_5040766054" description="Hydrophobin" evidence="1">
    <location>
        <begin position="19"/>
        <end position="86"/>
    </location>
</feature>
<keyword evidence="1" id="KW-0732">Signal</keyword>
<dbReference type="EMBL" id="JAPQKH010000003">
    <property type="protein sequence ID" value="KAJ5109155.1"/>
    <property type="molecule type" value="Genomic_DNA"/>
</dbReference>